<gene>
    <name evidence="2" type="ORF">FHP25_24375</name>
</gene>
<dbReference type="RefSeq" id="WP_147849590.1">
    <property type="nucleotide sequence ID" value="NZ_VDUZ01000031.1"/>
</dbReference>
<evidence type="ECO:0000313" key="2">
    <source>
        <dbReference type="EMBL" id="TXL72692.1"/>
    </source>
</evidence>
<feature type="transmembrane region" description="Helical" evidence="1">
    <location>
        <begin position="75"/>
        <end position="94"/>
    </location>
</feature>
<protein>
    <submittedName>
        <fullName evidence="2">Uncharacterized protein</fullName>
    </submittedName>
</protein>
<keyword evidence="1" id="KW-0812">Transmembrane</keyword>
<accession>A0A5C8PFY8</accession>
<dbReference type="AlphaFoldDB" id="A0A5C8PFY8"/>
<reference evidence="2 3" key="1">
    <citation type="submission" date="2019-06" db="EMBL/GenBank/DDBJ databases">
        <title>New taxonomy in bacterial strain CC-CFT640, isolated from vineyard.</title>
        <authorList>
            <person name="Lin S.-Y."/>
            <person name="Tsai C.-F."/>
            <person name="Young C.-C."/>
        </authorList>
    </citation>
    <scope>NUCLEOTIDE SEQUENCE [LARGE SCALE GENOMIC DNA]</scope>
    <source>
        <strain evidence="2 3">CC-CFT640</strain>
    </source>
</reference>
<dbReference type="OrthoDB" id="2666246at2"/>
<evidence type="ECO:0000313" key="3">
    <source>
        <dbReference type="Proteomes" id="UP000321638"/>
    </source>
</evidence>
<keyword evidence="1" id="KW-0472">Membrane</keyword>
<evidence type="ECO:0000256" key="1">
    <source>
        <dbReference type="SAM" id="Phobius"/>
    </source>
</evidence>
<name>A0A5C8PFY8_9HYPH</name>
<sequence length="116" mass="12369">MRDIALQAAGVLAILIALAHGAIAELRVFARSHIEPRWTRRLLRMVWQASTIDWIGLGILLIAAPAFGSEDARRWIIAVAVVVYGYAAVGNAVATRGRHVGGYLMGGVVALALLGL</sequence>
<comment type="caution">
    <text evidence="2">The sequence shown here is derived from an EMBL/GenBank/DDBJ whole genome shotgun (WGS) entry which is preliminary data.</text>
</comment>
<dbReference type="EMBL" id="VDUZ01000031">
    <property type="protein sequence ID" value="TXL72692.1"/>
    <property type="molecule type" value="Genomic_DNA"/>
</dbReference>
<keyword evidence="1" id="KW-1133">Transmembrane helix</keyword>
<keyword evidence="3" id="KW-1185">Reference proteome</keyword>
<proteinExistence type="predicted"/>
<feature type="transmembrane region" description="Helical" evidence="1">
    <location>
        <begin position="45"/>
        <end position="68"/>
    </location>
</feature>
<organism evidence="2 3">
    <name type="scientific">Vineibacter terrae</name>
    <dbReference type="NCBI Taxonomy" id="2586908"/>
    <lineage>
        <taxon>Bacteria</taxon>
        <taxon>Pseudomonadati</taxon>
        <taxon>Pseudomonadota</taxon>
        <taxon>Alphaproteobacteria</taxon>
        <taxon>Hyphomicrobiales</taxon>
        <taxon>Vineibacter</taxon>
    </lineage>
</organism>
<dbReference type="Proteomes" id="UP000321638">
    <property type="component" value="Unassembled WGS sequence"/>
</dbReference>